<organism evidence="9 10">
    <name type="scientific">Mycoplasmopsis columboralis</name>
    <dbReference type="NCBI Taxonomy" id="171282"/>
    <lineage>
        <taxon>Bacteria</taxon>
        <taxon>Bacillati</taxon>
        <taxon>Mycoplasmatota</taxon>
        <taxon>Mycoplasmoidales</taxon>
        <taxon>Metamycoplasmataceae</taxon>
        <taxon>Mycoplasmopsis</taxon>
    </lineage>
</organism>
<sequence length="797" mass="90623">MDFLKYDLNKKTVSQIKFDKTKTAKSESIFALGNGYLGLRSADEEPAYYNKEDFFVNGIFNKASADDVSELANLADLVTTPILLNGKQLELSEEDKYVKTLHIKEGLLTREVEIERPQGKFKLFFERFVSQDDKNVYAQYIRVEVLSLARGQKELTLTLLPAINGQVTNTGSQHFAEGLKSRPTTESVQMQQQTTFSNKFAVHNLITNVKVNNKKVASGNDDYVVTMARRKVGFKINLTVKKGDVVELTKLMSVHTSVDSEHELLNNDKVIANANLKHNELLSTKYETLKEASIKAMQEKVWNQFFVEINGKTNDAKYDTLALEFGIFHLNSFVPQDSIYKNVGAKGLSGEGYQGHTYWDTEFFINPNYLFTNPKVVRNLLTYRYLGIEGARAKAKEQKIRPEESNLLGAQFPWEMAWPTEGEVCPYWGQADVVTGEQVPIASRRQEIHVSADVAFAINQYYQVTGDEDFMQKMGYEMLIDTAYFYTNRAELQSNGMYAIKDVMGPNEYKGNIDNNAYINKFAQYNIELGLQVIDKLSQTKEDKKLLKSILKKIPYRINVAKMREVAAKLIQQQPNENLVIAENDQFLGLPKIDVSPFQMLGDAGKKLFSTKEGHKRLCSQLVKQADVVLLTSLMPHLYSKEVREANFDYYEPITTHDSSLSPATYTIEAARLGKMQKAYELFKYGINIDLGTNMHSSDAGIHAGSLAAIWQMIVFGFGGLDWHNNQMHIHPNLPTKWDSLKYKFNYANGEFLVSVFKKTFEVKCLKEANKALIIGNENVHFKESEVRTFKIDEVQI</sequence>
<accession>A0A449B6I5</accession>
<dbReference type="InterPro" id="IPR012341">
    <property type="entry name" value="6hp_glycosidase-like_sf"/>
</dbReference>
<dbReference type="InterPro" id="IPR008928">
    <property type="entry name" value="6-hairpin_glycosidase_sf"/>
</dbReference>
<dbReference type="Proteomes" id="UP000289497">
    <property type="component" value="Chromosome"/>
</dbReference>
<evidence type="ECO:0000256" key="1">
    <source>
        <dbReference type="ARBA" id="ARBA00006768"/>
    </source>
</evidence>
<dbReference type="InterPro" id="IPR037018">
    <property type="entry name" value="GH65_N"/>
</dbReference>
<keyword evidence="10" id="KW-1185">Reference proteome</keyword>
<gene>
    <name evidence="9" type="primary">kojP</name>
    <name evidence="9" type="ORF">NCTC10179_00389</name>
</gene>
<dbReference type="InterPro" id="IPR011013">
    <property type="entry name" value="Gal_mutarotase_sf_dom"/>
</dbReference>
<keyword evidence="3 9" id="KW-0808">Transferase</keyword>
<dbReference type="PANTHER" id="PTHR11051">
    <property type="entry name" value="GLYCOSYL HYDROLASE-RELATED"/>
    <property type="match status" value="1"/>
</dbReference>
<evidence type="ECO:0000256" key="4">
    <source>
        <dbReference type="PIRSR" id="PIRSR036289-50"/>
    </source>
</evidence>
<dbReference type="Pfam" id="PF03632">
    <property type="entry name" value="Glyco_hydro_65m"/>
    <property type="match status" value="1"/>
</dbReference>
<keyword evidence="2 9" id="KW-0328">Glycosyltransferase</keyword>
<dbReference type="Gene3D" id="2.60.420.10">
    <property type="entry name" value="Maltose phosphorylase, domain 3"/>
    <property type="match status" value="1"/>
</dbReference>
<feature type="domain" description="Glycoside hydrolase family 65 C-terminal" evidence="7">
    <location>
        <begin position="721"/>
        <end position="767"/>
    </location>
</feature>
<evidence type="ECO:0000259" key="7">
    <source>
        <dbReference type="Pfam" id="PF03633"/>
    </source>
</evidence>
<dbReference type="Pfam" id="PF03633">
    <property type="entry name" value="Glyco_hydro_65C"/>
    <property type="match status" value="1"/>
</dbReference>
<dbReference type="InterPro" id="IPR005194">
    <property type="entry name" value="Glyco_hydro_65_C"/>
</dbReference>
<feature type="binding site" evidence="5">
    <location>
        <begin position="624"/>
        <end position="625"/>
    </location>
    <ligand>
        <name>substrate</name>
    </ligand>
</feature>
<dbReference type="AlphaFoldDB" id="A0A449B6I5"/>
<reference evidence="9 10" key="1">
    <citation type="submission" date="2019-01" db="EMBL/GenBank/DDBJ databases">
        <authorList>
            <consortium name="Pathogen Informatics"/>
        </authorList>
    </citation>
    <scope>NUCLEOTIDE SEQUENCE [LARGE SCALE GENOMIC DNA]</scope>
    <source>
        <strain evidence="9 10">NCTC10179</strain>
    </source>
</reference>
<name>A0A449B6I5_9BACT</name>
<evidence type="ECO:0000259" key="8">
    <source>
        <dbReference type="Pfam" id="PF03636"/>
    </source>
</evidence>
<evidence type="ECO:0000313" key="9">
    <source>
        <dbReference type="EMBL" id="VEU76216.1"/>
    </source>
</evidence>
<dbReference type="OrthoDB" id="9758855at2"/>
<feature type="active site" description="Proton donor" evidence="4">
    <location>
        <position position="508"/>
    </location>
</feature>
<evidence type="ECO:0000256" key="3">
    <source>
        <dbReference type="ARBA" id="ARBA00022679"/>
    </source>
</evidence>
<feature type="domain" description="Glycoside hydrolase family 65 central catalytic" evidence="6">
    <location>
        <begin position="325"/>
        <end position="712"/>
    </location>
</feature>
<dbReference type="SUPFAM" id="SSF48208">
    <property type="entry name" value="Six-hairpin glycosidases"/>
    <property type="match status" value="1"/>
</dbReference>
<dbReference type="PANTHER" id="PTHR11051:SF8">
    <property type="entry name" value="PROTEIN-GLUCOSYLGALACTOSYLHYDROXYLYSINE GLUCOSIDASE"/>
    <property type="match status" value="1"/>
</dbReference>
<dbReference type="EC" id="2.4.1.230" evidence="9"/>
<dbReference type="KEGG" id="mcou:NCTC10179_00389"/>
<dbReference type="GO" id="GO:0004553">
    <property type="term" value="F:hydrolase activity, hydrolyzing O-glycosyl compounds"/>
    <property type="evidence" value="ECO:0007669"/>
    <property type="project" value="TreeGrafter"/>
</dbReference>
<feature type="binding site" evidence="5">
    <location>
        <begin position="359"/>
        <end position="360"/>
    </location>
    <ligand>
        <name>substrate</name>
    </ligand>
</feature>
<dbReference type="Gene3D" id="2.70.98.40">
    <property type="entry name" value="Glycoside hydrolase, family 65, N-terminal domain"/>
    <property type="match status" value="1"/>
</dbReference>
<proteinExistence type="inferred from homology"/>
<dbReference type="PIRSF" id="PIRSF036289">
    <property type="entry name" value="Glycosyl_hydrolase_malt_phosph"/>
    <property type="match status" value="1"/>
</dbReference>
<dbReference type="Pfam" id="PF03636">
    <property type="entry name" value="Glyco_hydro_65N"/>
    <property type="match status" value="1"/>
</dbReference>
<dbReference type="GO" id="GO:0005975">
    <property type="term" value="P:carbohydrate metabolic process"/>
    <property type="evidence" value="ECO:0007669"/>
    <property type="project" value="InterPro"/>
</dbReference>
<dbReference type="InterPro" id="IPR017045">
    <property type="entry name" value="Malt_Pase/Glycosyl_Hdrlase"/>
</dbReference>
<evidence type="ECO:0000313" key="10">
    <source>
        <dbReference type="Proteomes" id="UP000289497"/>
    </source>
</evidence>
<evidence type="ECO:0000256" key="2">
    <source>
        <dbReference type="ARBA" id="ARBA00022676"/>
    </source>
</evidence>
<evidence type="ECO:0000259" key="6">
    <source>
        <dbReference type="Pfam" id="PF03632"/>
    </source>
</evidence>
<evidence type="ECO:0000256" key="5">
    <source>
        <dbReference type="PIRSR" id="PIRSR036289-51"/>
    </source>
</evidence>
<dbReference type="InterPro" id="IPR005196">
    <property type="entry name" value="Glyco_hydro_65_N"/>
</dbReference>
<protein>
    <submittedName>
        <fullName evidence="9">Maltose phosphorylase domain-containing protein</fullName>
        <ecNumber evidence="9">2.4.1.230</ecNumber>
    </submittedName>
</protein>
<feature type="domain" description="Glycoside hydrolase family 65 N-terminal" evidence="8">
    <location>
        <begin position="17"/>
        <end position="257"/>
    </location>
</feature>
<dbReference type="GO" id="GO:0033831">
    <property type="term" value="F:kojibiose phosphorylase activity"/>
    <property type="evidence" value="ECO:0007669"/>
    <property type="project" value="UniProtKB-EC"/>
</dbReference>
<dbReference type="InterPro" id="IPR005195">
    <property type="entry name" value="Glyco_hydro_65_M"/>
</dbReference>
<dbReference type="RefSeq" id="WP_036435009.1">
    <property type="nucleotide sequence ID" value="NZ_LR215039.1"/>
</dbReference>
<dbReference type="GO" id="GO:0030246">
    <property type="term" value="F:carbohydrate binding"/>
    <property type="evidence" value="ECO:0007669"/>
    <property type="project" value="InterPro"/>
</dbReference>
<comment type="similarity">
    <text evidence="1">Belongs to the glycosyl hydrolase 65 family.</text>
</comment>
<dbReference type="SUPFAM" id="SSF74650">
    <property type="entry name" value="Galactose mutarotase-like"/>
    <property type="match status" value="1"/>
</dbReference>
<dbReference type="Gene3D" id="1.50.10.10">
    <property type="match status" value="1"/>
</dbReference>
<dbReference type="EMBL" id="LR215039">
    <property type="protein sequence ID" value="VEU76216.1"/>
    <property type="molecule type" value="Genomic_DNA"/>
</dbReference>